<dbReference type="GO" id="GO:0005524">
    <property type="term" value="F:ATP binding"/>
    <property type="evidence" value="ECO:0007669"/>
    <property type="project" value="UniProtKB-KW"/>
</dbReference>
<dbReference type="PATRIC" id="fig|1279009.4.peg.2545"/>
<dbReference type="OrthoDB" id="1931120at2"/>
<evidence type="ECO:0000256" key="2">
    <source>
        <dbReference type="ARBA" id="ARBA00012438"/>
    </source>
</evidence>
<evidence type="ECO:0000256" key="8">
    <source>
        <dbReference type="ARBA" id="ARBA00023012"/>
    </source>
</evidence>
<evidence type="ECO:0000313" key="12">
    <source>
        <dbReference type="Proteomes" id="UP000011910"/>
    </source>
</evidence>
<keyword evidence="9" id="KW-0812">Transmembrane</keyword>
<feature type="transmembrane region" description="Helical" evidence="9">
    <location>
        <begin position="20"/>
        <end position="38"/>
    </location>
</feature>
<dbReference type="Gene3D" id="3.30.565.10">
    <property type="entry name" value="Histidine kinase-like ATPase, C-terminal domain"/>
    <property type="match status" value="1"/>
</dbReference>
<keyword evidence="4 11" id="KW-0808">Transferase</keyword>
<dbReference type="EMBL" id="AODQ01000061">
    <property type="protein sequence ID" value="EMR02362.1"/>
    <property type="molecule type" value="Genomic_DNA"/>
</dbReference>
<dbReference type="Proteomes" id="UP000011910">
    <property type="component" value="Unassembled WGS sequence"/>
</dbReference>
<dbReference type="PROSITE" id="PS50109">
    <property type="entry name" value="HIS_KIN"/>
    <property type="match status" value="1"/>
</dbReference>
<sequence length="405" mass="45975">MPRYLRETAELNLYRNKNTIKILVGLIAILIVVVSVYYNNFIVNILKEREHERVDMFARAIEFMAEQGDNANLTFINEQIVRGNTTIPVILADQSGEPTGAYLNLDIPDNLPEAELLQLLRDEIAQMRTANEPIQVVYRNTANQVEYVEWVFYHNSDLLRQLSYYPFIQLSTILLFGALAYLAFSFSRTAEQNRIWVGLAKETAHQLGTPLSSLMAWLEYLRADERTRQHEALPEMAKDLEKLHMITERFSNIGSVPILEHNSVPEMVQNSVTYLQKRISTKVKITISSVGNDLRAQLNPHLFSWVIENLIKNAVDAMSGIGTIDIRIAPASNNTVHIDITDNGKGISKANIKKVFEPGFTTKKRGWGLGLTLAKRIIEHYHGGRIYVKHSEPSAGTTFRIVLRA</sequence>
<dbReference type="eggNOG" id="COG4191">
    <property type="taxonomic scope" value="Bacteria"/>
</dbReference>
<dbReference type="PANTHER" id="PTHR43065:SF10">
    <property type="entry name" value="PEROXIDE STRESS-ACTIVATED HISTIDINE KINASE MAK3"/>
    <property type="match status" value="1"/>
</dbReference>
<dbReference type="STRING" id="1279009.ADICEAN_02511"/>
<evidence type="ECO:0000256" key="6">
    <source>
        <dbReference type="ARBA" id="ARBA00022777"/>
    </source>
</evidence>
<dbReference type="SUPFAM" id="SSF55874">
    <property type="entry name" value="ATPase domain of HSP90 chaperone/DNA topoisomerase II/histidine kinase"/>
    <property type="match status" value="1"/>
</dbReference>
<keyword evidence="9" id="KW-1133">Transmembrane helix</keyword>
<evidence type="ECO:0000256" key="9">
    <source>
        <dbReference type="SAM" id="Phobius"/>
    </source>
</evidence>
<evidence type="ECO:0000256" key="1">
    <source>
        <dbReference type="ARBA" id="ARBA00000085"/>
    </source>
</evidence>
<keyword evidence="9" id="KW-0472">Membrane</keyword>
<keyword evidence="6" id="KW-0418">Kinase</keyword>
<gene>
    <name evidence="11" type="primary">zraS_4</name>
    <name evidence="11" type="ORF">ADICEAN_02511</name>
</gene>
<dbReference type="GO" id="GO:0000160">
    <property type="term" value="P:phosphorelay signal transduction system"/>
    <property type="evidence" value="ECO:0007669"/>
    <property type="project" value="UniProtKB-KW"/>
</dbReference>
<evidence type="ECO:0000256" key="7">
    <source>
        <dbReference type="ARBA" id="ARBA00022840"/>
    </source>
</evidence>
<evidence type="ECO:0000313" key="11">
    <source>
        <dbReference type="EMBL" id="EMR02362.1"/>
    </source>
</evidence>
<keyword evidence="7" id="KW-0067">ATP-binding</keyword>
<organism evidence="11 12">
    <name type="scientific">Cesiribacter andamanensis AMV16</name>
    <dbReference type="NCBI Taxonomy" id="1279009"/>
    <lineage>
        <taxon>Bacteria</taxon>
        <taxon>Pseudomonadati</taxon>
        <taxon>Bacteroidota</taxon>
        <taxon>Cytophagia</taxon>
        <taxon>Cytophagales</taxon>
        <taxon>Cesiribacteraceae</taxon>
        <taxon>Cesiribacter</taxon>
    </lineage>
</organism>
<feature type="transmembrane region" description="Helical" evidence="9">
    <location>
        <begin position="164"/>
        <end position="184"/>
    </location>
</feature>
<keyword evidence="8" id="KW-0902">Two-component regulatory system</keyword>
<dbReference type="InterPro" id="IPR003594">
    <property type="entry name" value="HATPase_dom"/>
</dbReference>
<dbReference type="RefSeq" id="WP_009195901.1">
    <property type="nucleotide sequence ID" value="NZ_AODQ01000061.1"/>
</dbReference>
<dbReference type="AlphaFoldDB" id="M7N4Y8"/>
<evidence type="ECO:0000256" key="3">
    <source>
        <dbReference type="ARBA" id="ARBA00022553"/>
    </source>
</evidence>
<accession>M7N4Y8</accession>
<evidence type="ECO:0000259" key="10">
    <source>
        <dbReference type="PROSITE" id="PS50109"/>
    </source>
</evidence>
<proteinExistence type="predicted"/>
<comment type="catalytic activity">
    <reaction evidence="1">
        <text>ATP + protein L-histidine = ADP + protein N-phospho-L-histidine.</text>
        <dbReference type="EC" id="2.7.13.3"/>
    </reaction>
</comment>
<dbReference type="PANTHER" id="PTHR43065">
    <property type="entry name" value="SENSOR HISTIDINE KINASE"/>
    <property type="match status" value="1"/>
</dbReference>
<dbReference type="SMART" id="SM00387">
    <property type="entry name" value="HATPase_c"/>
    <property type="match status" value="1"/>
</dbReference>
<dbReference type="InterPro" id="IPR005467">
    <property type="entry name" value="His_kinase_dom"/>
</dbReference>
<protein>
    <recommendedName>
        <fullName evidence="2">histidine kinase</fullName>
        <ecNumber evidence="2">2.7.13.3</ecNumber>
    </recommendedName>
</protein>
<evidence type="ECO:0000256" key="4">
    <source>
        <dbReference type="ARBA" id="ARBA00022679"/>
    </source>
</evidence>
<reference evidence="11 12" key="1">
    <citation type="journal article" date="2013" name="Genome Announc.">
        <title>Draft Genome Sequence of Cesiribacter andamanensis Strain AMV16T, Isolated from a Soil Sample from a Mud Volcano in the Andaman Islands, India.</title>
        <authorList>
            <person name="Shivaji S."/>
            <person name="Ara S."/>
            <person name="Begum Z."/>
            <person name="Srinivas T.N."/>
            <person name="Singh A."/>
            <person name="Kumar Pinnaka A."/>
        </authorList>
    </citation>
    <scope>NUCLEOTIDE SEQUENCE [LARGE SCALE GENOMIC DNA]</scope>
    <source>
        <strain evidence="11 12">AMV16</strain>
    </source>
</reference>
<dbReference type="PRINTS" id="PR00344">
    <property type="entry name" value="BCTRLSENSOR"/>
</dbReference>
<keyword evidence="3" id="KW-0597">Phosphoprotein</keyword>
<dbReference type="Pfam" id="PF02518">
    <property type="entry name" value="HATPase_c"/>
    <property type="match status" value="1"/>
</dbReference>
<dbReference type="InterPro" id="IPR004358">
    <property type="entry name" value="Sig_transdc_His_kin-like_C"/>
</dbReference>
<evidence type="ECO:0000256" key="5">
    <source>
        <dbReference type="ARBA" id="ARBA00022741"/>
    </source>
</evidence>
<dbReference type="EC" id="2.7.13.3" evidence="2"/>
<keyword evidence="12" id="KW-1185">Reference proteome</keyword>
<dbReference type="GO" id="GO:0004673">
    <property type="term" value="F:protein histidine kinase activity"/>
    <property type="evidence" value="ECO:0007669"/>
    <property type="project" value="UniProtKB-EC"/>
</dbReference>
<dbReference type="InterPro" id="IPR036890">
    <property type="entry name" value="HATPase_C_sf"/>
</dbReference>
<name>M7N4Y8_9BACT</name>
<feature type="domain" description="Histidine kinase" evidence="10">
    <location>
        <begin position="202"/>
        <end position="405"/>
    </location>
</feature>
<keyword evidence="5" id="KW-0547">Nucleotide-binding</keyword>
<comment type="caution">
    <text evidence="11">The sequence shown here is derived from an EMBL/GenBank/DDBJ whole genome shotgun (WGS) entry which is preliminary data.</text>
</comment>